<feature type="transmembrane region" description="Helical" evidence="1">
    <location>
        <begin position="294"/>
        <end position="313"/>
    </location>
</feature>
<dbReference type="PANTHER" id="PTHR23028">
    <property type="entry name" value="ACETYLTRANSFERASE"/>
    <property type="match status" value="1"/>
</dbReference>
<keyword evidence="3" id="KW-0012">Acyltransferase</keyword>
<feature type="transmembrane region" description="Helical" evidence="1">
    <location>
        <begin position="237"/>
        <end position="255"/>
    </location>
</feature>
<sequence length="376" mass="41734">MDGSKNDTSLALDALRAIAAQMVCIGHGISFFLPELRQSGLPLPQNVGVLLFFVLSGFLISYTLLEKSRNPSYTFLQFFIDRAARIYSALVPCLLLVVLVDTGTIWLIGDRVLEGSRSPTIFLANLLMIETYRGPLEHLSLLRWPIIGSASPLWTLVIEWHIYLFVGALFFIGATPARATVLIPIAVIFGQIPLHYMFGALQEDNGLGRSLFALWLAGAYSYVVLRSVALQSRTLGAVLAVGSIVAYVATTRAYLEYKPVTYPLLVLFVLGVVVATQAGRIAASPWPAKIIRFFAGYSFTLYLIHHTLMYPAFLLWKDAGWLVFIPAVLVANVVAAVVASYTESRHKQLAQWLQRRISRIQFFVRGEPGIRIRDAQ</sequence>
<reference evidence="3 4" key="1">
    <citation type="submission" date="2018-11" db="EMBL/GenBank/DDBJ databases">
        <title>Bradyrhizobium sp. nov., isolated from effective nodules of peanut in China.</title>
        <authorList>
            <person name="Li Y."/>
        </authorList>
    </citation>
    <scope>NUCLEOTIDE SEQUENCE [LARGE SCALE GENOMIC DNA]</scope>
    <source>
        <strain evidence="3 4">CCBAU 51770</strain>
    </source>
</reference>
<evidence type="ECO:0000259" key="2">
    <source>
        <dbReference type="Pfam" id="PF01757"/>
    </source>
</evidence>
<accession>A0A4Q0QF82</accession>
<feature type="transmembrane region" description="Helical" evidence="1">
    <location>
        <begin position="207"/>
        <end position="225"/>
    </location>
</feature>
<dbReference type="Pfam" id="PF01757">
    <property type="entry name" value="Acyl_transf_3"/>
    <property type="match status" value="1"/>
</dbReference>
<organism evidence="3 4">
    <name type="scientific">Bradyrhizobium zhanjiangense</name>
    <dbReference type="NCBI Taxonomy" id="1325107"/>
    <lineage>
        <taxon>Bacteria</taxon>
        <taxon>Pseudomonadati</taxon>
        <taxon>Pseudomonadota</taxon>
        <taxon>Alphaproteobacteria</taxon>
        <taxon>Hyphomicrobiales</taxon>
        <taxon>Nitrobacteraceae</taxon>
        <taxon>Bradyrhizobium</taxon>
    </lineage>
</organism>
<gene>
    <name evidence="3" type="ORF">EAS61_26485</name>
</gene>
<feature type="transmembrane region" description="Helical" evidence="1">
    <location>
        <begin position="261"/>
        <end position="282"/>
    </location>
</feature>
<evidence type="ECO:0000256" key="1">
    <source>
        <dbReference type="SAM" id="Phobius"/>
    </source>
</evidence>
<dbReference type="GO" id="GO:0016747">
    <property type="term" value="F:acyltransferase activity, transferring groups other than amino-acyl groups"/>
    <property type="evidence" value="ECO:0007669"/>
    <property type="project" value="InterPro"/>
</dbReference>
<dbReference type="GO" id="GO:0009103">
    <property type="term" value="P:lipopolysaccharide biosynthetic process"/>
    <property type="evidence" value="ECO:0007669"/>
    <property type="project" value="TreeGrafter"/>
</dbReference>
<protein>
    <submittedName>
        <fullName evidence="3">Acyltransferase</fullName>
    </submittedName>
</protein>
<comment type="caution">
    <text evidence="3">The sequence shown here is derived from an EMBL/GenBank/DDBJ whole genome shotgun (WGS) entry which is preliminary data.</text>
</comment>
<evidence type="ECO:0000313" key="4">
    <source>
        <dbReference type="Proteomes" id="UP000290174"/>
    </source>
</evidence>
<feature type="transmembrane region" description="Helical" evidence="1">
    <location>
        <begin position="181"/>
        <end position="201"/>
    </location>
</feature>
<keyword evidence="1" id="KW-0472">Membrane</keyword>
<dbReference type="InterPro" id="IPR050879">
    <property type="entry name" value="Acyltransferase_3"/>
</dbReference>
<feature type="domain" description="Acyltransferase 3" evidence="2">
    <location>
        <begin position="11"/>
        <end position="339"/>
    </location>
</feature>
<evidence type="ECO:0000313" key="3">
    <source>
        <dbReference type="EMBL" id="RXG90123.1"/>
    </source>
</evidence>
<dbReference type="EMBL" id="RKMK01000030">
    <property type="protein sequence ID" value="RXG90123.1"/>
    <property type="molecule type" value="Genomic_DNA"/>
</dbReference>
<dbReference type="GO" id="GO:0016020">
    <property type="term" value="C:membrane"/>
    <property type="evidence" value="ECO:0007669"/>
    <property type="project" value="TreeGrafter"/>
</dbReference>
<dbReference type="PANTHER" id="PTHR23028:SF53">
    <property type="entry name" value="ACYL_TRANSF_3 DOMAIN-CONTAINING PROTEIN"/>
    <property type="match status" value="1"/>
</dbReference>
<feature type="transmembrane region" description="Helical" evidence="1">
    <location>
        <begin position="153"/>
        <end position="174"/>
    </location>
</feature>
<dbReference type="AlphaFoldDB" id="A0A4Q0QF82"/>
<name>A0A4Q0QF82_9BRAD</name>
<keyword evidence="3" id="KW-0808">Transferase</keyword>
<feature type="transmembrane region" description="Helical" evidence="1">
    <location>
        <begin position="319"/>
        <end position="341"/>
    </location>
</feature>
<proteinExistence type="predicted"/>
<dbReference type="InterPro" id="IPR002656">
    <property type="entry name" value="Acyl_transf_3_dom"/>
</dbReference>
<feature type="transmembrane region" description="Helical" evidence="1">
    <location>
        <begin position="45"/>
        <end position="65"/>
    </location>
</feature>
<keyword evidence="1" id="KW-0812">Transmembrane</keyword>
<keyword evidence="1" id="KW-1133">Transmembrane helix</keyword>
<dbReference type="RefSeq" id="WP_128956537.1">
    <property type="nucleotide sequence ID" value="NZ_RKMK01000030.1"/>
</dbReference>
<feature type="transmembrane region" description="Helical" evidence="1">
    <location>
        <begin position="86"/>
        <end position="108"/>
    </location>
</feature>
<dbReference type="Proteomes" id="UP000290174">
    <property type="component" value="Unassembled WGS sequence"/>
</dbReference>